<reference evidence="3" key="1">
    <citation type="journal article" date="2023" name="Mol. Phylogenet. Evol.">
        <title>Genome-scale phylogeny and comparative genomics of the fungal order Sordariales.</title>
        <authorList>
            <person name="Hensen N."/>
            <person name="Bonometti L."/>
            <person name="Westerberg I."/>
            <person name="Brannstrom I.O."/>
            <person name="Guillou S."/>
            <person name="Cros-Aarteil S."/>
            <person name="Calhoun S."/>
            <person name="Haridas S."/>
            <person name="Kuo A."/>
            <person name="Mondo S."/>
            <person name="Pangilinan J."/>
            <person name="Riley R."/>
            <person name="LaButti K."/>
            <person name="Andreopoulos B."/>
            <person name="Lipzen A."/>
            <person name="Chen C."/>
            <person name="Yan M."/>
            <person name="Daum C."/>
            <person name="Ng V."/>
            <person name="Clum A."/>
            <person name="Steindorff A."/>
            <person name="Ohm R.A."/>
            <person name="Martin F."/>
            <person name="Silar P."/>
            <person name="Natvig D.O."/>
            <person name="Lalanne C."/>
            <person name="Gautier V."/>
            <person name="Ament-Velasquez S.L."/>
            <person name="Kruys A."/>
            <person name="Hutchinson M.I."/>
            <person name="Powell A.J."/>
            <person name="Barry K."/>
            <person name="Miller A.N."/>
            <person name="Grigoriev I.V."/>
            <person name="Debuchy R."/>
            <person name="Gladieux P."/>
            <person name="Hiltunen Thoren M."/>
            <person name="Johannesson H."/>
        </authorList>
    </citation>
    <scope>NUCLEOTIDE SEQUENCE</scope>
    <source>
        <strain evidence="3">CBS 333.67</strain>
    </source>
</reference>
<evidence type="ECO:0000256" key="1">
    <source>
        <dbReference type="PIRSR" id="PIRSR600250-50"/>
    </source>
</evidence>
<dbReference type="AlphaFoldDB" id="A0AAJ0H1J9"/>
<dbReference type="Proteomes" id="UP001273166">
    <property type="component" value="Unassembled WGS sequence"/>
</dbReference>
<dbReference type="CDD" id="cd13426">
    <property type="entry name" value="Peptidase_G1"/>
    <property type="match status" value="1"/>
</dbReference>
<feature type="chain" id="PRO_5042468665" evidence="2">
    <location>
        <begin position="21"/>
        <end position="283"/>
    </location>
</feature>
<dbReference type="EMBL" id="JAUDZG010000001">
    <property type="protein sequence ID" value="KAK3309839.1"/>
    <property type="molecule type" value="Genomic_DNA"/>
</dbReference>
<dbReference type="RefSeq" id="XP_062725619.1">
    <property type="nucleotide sequence ID" value="XM_062862099.1"/>
</dbReference>
<evidence type="ECO:0000313" key="3">
    <source>
        <dbReference type="EMBL" id="KAK3309839.1"/>
    </source>
</evidence>
<dbReference type="SUPFAM" id="SSF49899">
    <property type="entry name" value="Concanavalin A-like lectins/glucanases"/>
    <property type="match status" value="1"/>
</dbReference>
<sequence>MWSFIRPIFLWGLAAATVAAELNFVASVRTKGNVDASALKFVPIPPLTRGRHGSRDSWPGRGDSRAERDVVSYSSNWCGASQHSSRSDGVASVFGAFTVPDLTLRPGLPAPQFASAWLGIDGAECNSTLLQAGVTNIVNSNGGQSASAWWEWYPEAAYTIQGLKVKAGDWVTVNIETTSANSAKLVITNASLGYEVTLVLTNGPELCRVDAEWIIEDFYVSGQQVAFANFADVWFMDSGATTVGGKHIGLDGAAMVHLQADDGTILCSAHPYDDANFVIVSHA</sequence>
<feature type="active site" description="Proton acceptor" evidence="1">
    <location>
        <position position="216"/>
    </location>
</feature>
<dbReference type="InterPro" id="IPR038656">
    <property type="entry name" value="Peptidase_G1_sf"/>
</dbReference>
<reference evidence="3" key="2">
    <citation type="submission" date="2023-06" db="EMBL/GenBank/DDBJ databases">
        <authorList>
            <consortium name="Lawrence Berkeley National Laboratory"/>
            <person name="Mondo S.J."/>
            <person name="Hensen N."/>
            <person name="Bonometti L."/>
            <person name="Westerberg I."/>
            <person name="Brannstrom I.O."/>
            <person name="Guillou S."/>
            <person name="Cros-Aarteil S."/>
            <person name="Calhoun S."/>
            <person name="Haridas S."/>
            <person name="Kuo A."/>
            <person name="Pangilinan J."/>
            <person name="Riley R."/>
            <person name="Labutti K."/>
            <person name="Andreopoulos B."/>
            <person name="Lipzen A."/>
            <person name="Chen C."/>
            <person name="Yanf M."/>
            <person name="Daum C."/>
            <person name="Ng V."/>
            <person name="Clum A."/>
            <person name="Steindorff A."/>
            <person name="Ohm R."/>
            <person name="Martin F."/>
            <person name="Silar P."/>
            <person name="Natvig D."/>
            <person name="Lalanne C."/>
            <person name="Gautier V."/>
            <person name="Ament-Velasquez S.L."/>
            <person name="Kruys A."/>
            <person name="Hutchinson M.I."/>
            <person name="Powell A.J."/>
            <person name="Barry K."/>
            <person name="Miller A.N."/>
            <person name="Grigoriev I.V."/>
            <person name="Debuchy R."/>
            <person name="Gladieux P."/>
            <person name="Thoren M.H."/>
            <person name="Johannesson H."/>
        </authorList>
    </citation>
    <scope>NUCLEOTIDE SEQUENCE</scope>
    <source>
        <strain evidence="3">CBS 333.67</strain>
    </source>
</reference>
<dbReference type="GO" id="GO:0070007">
    <property type="term" value="F:glutamic-type endopeptidase activity"/>
    <property type="evidence" value="ECO:0007669"/>
    <property type="project" value="InterPro"/>
</dbReference>
<dbReference type="Gene3D" id="2.60.120.700">
    <property type="entry name" value="Peptidase G1"/>
    <property type="match status" value="1"/>
</dbReference>
<protein>
    <submittedName>
        <fullName evidence="3">Peptidase A4 family-domain-containing protein</fullName>
    </submittedName>
</protein>
<dbReference type="GeneID" id="87880928"/>
<organism evidence="3 4">
    <name type="scientific">Chaetomium strumarium</name>
    <dbReference type="NCBI Taxonomy" id="1170767"/>
    <lineage>
        <taxon>Eukaryota</taxon>
        <taxon>Fungi</taxon>
        <taxon>Dikarya</taxon>
        <taxon>Ascomycota</taxon>
        <taxon>Pezizomycotina</taxon>
        <taxon>Sordariomycetes</taxon>
        <taxon>Sordariomycetidae</taxon>
        <taxon>Sordariales</taxon>
        <taxon>Chaetomiaceae</taxon>
        <taxon>Chaetomium</taxon>
    </lineage>
</organism>
<keyword evidence="2" id="KW-0732">Signal</keyword>
<dbReference type="InterPro" id="IPR000250">
    <property type="entry name" value="Peptidase_G1"/>
</dbReference>
<dbReference type="PANTHER" id="PTHR37536:SF1">
    <property type="entry name" value="ASPERGILLOPEPSIN, PUTAITVE (AFU_ORTHOLOGUE AFUA_7G01200)"/>
    <property type="match status" value="1"/>
</dbReference>
<dbReference type="PRINTS" id="PR00977">
    <property type="entry name" value="SCYTLDPTASE"/>
</dbReference>
<dbReference type="Pfam" id="PF01828">
    <property type="entry name" value="Peptidase_A4"/>
    <property type="match status" value="1"/>
</dbReference>
<evidence type="ECO:0000256" key="2">
    <source>
        <dbReference type="SAM" id="SignalP"/>
    </source>
</evidence>
<dbReference type="InterPro" id="IPR013320">
    <property type="entry name" value="ConA-like_dom_sf"/>
</dbReference>
<feature type="signal peptide" evidence="2">
    <location>
        <begin position="1"/>
        <end position="20"/>
    </location>
</feature>
<proteinExistence type="predicted"/>
<dbReference type="PANTHER" id="PTHR37536">
    <property type="entry name" value="PUTATIVE (AFU_ORTHOLOGUE AFUA_3G02970)-RELATED"/>
    <property type="match status" value="1"/>
</dbReference>
<gene>
    <name evidence="3" type="ORF">B0T15DRAFT_16072</name>
</gene>
<keyword evidence="4" id="KW-1185">Reference proteome</keyword>
<comment type="caution">
    <text evidence="3">The sequence shown here is derived from an EMBL/GenBank/DDBJ whole genome shotgun (WGS) entry which is preliminary data.</text>
</comment>
<dbReference type="GO" id="GO:0006508">
    <property type="term" value="P:proteolysis"/>
    <property type="evidence" value="ECO:0007669"/>
    <property type="project" value="InterPro"/>
</dbReference>
<name>A0AAJ0H1J9_9PEZI</name>
<accession>A0AAJ0H1J9</accession>
<evidence type="ECO:0000313" key="4">
    <source>
        <dbReference type="Proteomes" id="UP001273166"/>
    </source>
</evidence>